<proteinExistence type="predicted"/>
<dbReference type="InterPro" id="IPR007497">
    <property type="entry name" value="SIMPL/DUF541"/>
</dbReference>
<gene>
    <name evidence="2" type="ORF">CW360_05970</name>
</gene>
<sequence length="234" mass="25189">MQRIASLAFALTLPATLLSQAAQADEPRYNQVALRAEVSQEVAHDLMQVSLYSEAQHSDPAQLASQITQTLNSAIQRARQAKGVKVELGSRHSYPVYDDKGQRIRAWRERAELRLESSDFASLSALSGELLGSLQMGGMHFSMADSTRQHSEDAQLKAAVAAFKARATLVTQALGGSDYRLVSLNLNSGYQAPMPRMGAMKAMAMAEAAPTPDIEAGSSKVSVSADGIIEVRLL</sequence>
<evidence type="ECO:0000256" key="1">
    <source>
        <dbReference type="SAM" id="SignalP"/>
    </source>
</evidence>
<organism evidence="2 3">
    <name type="scientific">Pseudomonas fluvialis</name>
    <dbReference type="NCBI Taxonomy" id="1793966"/>
    <lineage>
        <taxon>Bacteria</taxon>
        <taxon>Pseudomonadati</taxon>
        <taxon>Pseudomonadota</taxon>
        <taxon>Gammaproteobacteria</taxon>
        <taxon>Pseudomonadales</taxon>
        <taxon>Pseudomonadaceae</taxon>
        <taxon>Pseudomonas</taxon>
    </lineage>
</organism>
<feature type="signal peptide" evidence="1">
    <location>
        <begin position="1"/>
        <end position="24"/>
    </location>
</feature>
<evidence type="ECO:0008006" key="4">
    <source>
        <dbReference type="Google" id="ProtNLM"/>
    </source>
</evidence>
<dbReference type="PANTHER" id="PTHR34387:SF1">
    <property type="entry name" value="PERIPLASMIC IMMUNOGENIC PROTEIN"/>
    <property type="match status" value="1"/>
</dbReference>
<name>A0A2I0CRZ5_9PSED</name>
<keyword evidence="1" id="KW-0732">Signal</keyword>
<dbReference type="InterPro" id="IPR052022">
    <property type="entry name" value="26kDa_periplasmic_antigen"/>
</dbReference>
<dbReference type="RefSeq" id="WP_101193073.1">
    <property type="nucleotide sequence ID" value="NZ_PIYS01000006.1"/>
</dbReference>
<evidence type="ECO:0000313" key="2">
    <source>
        <dbReference type="EMBL" id="PKF71937.1"/>
    </source>
</evidence>
<dbReference type="AlphaFoldDB" id="A0A2I0CRZ5"/>
<reference evidence="3" key="1">
    <citation type="submission" date="2017-12" db="EMBL/GenBank/DDBJ databases">
        <authorList>
            <person name="Yu X.-Y."/>
        </authorList>
    </citation>
    <scope>NUCLEOTIDE SEQUENCE [LARGE SCALE GENOMIC DNA]</scope>
    <source>
        <strain evidence="3">ZYSR67-Z</strain>
    </source>
</reference>
<evidence type="ECO:0000313" key="3">
    <source>
        <dbReference type="Proteomes" id="UP000242861"/>
    </source>
</evidence>
<dbReference type="Pfam" id="PF04402">
    <property type="entry name" value="SIMPL"/>
    <property type="match status" value="1"/>
</dbReference>
<dbReference type="Proteomes" id="UP000242861">
    <property type="component" value="Unassembled WGS sequence"/>
</dbReference>
<dbReference type="EMBL" id="PIYS01000006">
    <property type="protein sequence ID" value="PKF71937.1"/>
    <property type="molecule type" value="Genomic_DNA"/>
</dbReference>
<accession>A0A2I0CRZ5</accession>
<dbReference type="Gene3D" id="3.30.110.170">
    <property type="entry name" value="Protein of unknown function (DUF541), domain 1"/>
    <property type="match status" value="1"/>
</dbReference>
<dbReference type="Gene3D" id="3.30.70.2970">
    <property type="entry name" value="Protein of unknown function (DUF541), domain 2"/>
    <property type="match status" value="1"/>
</dbReference>
<feature type="chain" id="PRO_5014187468" description="DUF541 domain-containing protein" evidence="1">
    <location>
        <begin position="25"/>
        <end position="234"/>
    </location>
</feature>
<comment type="caution">
    <text evidence="2">The sequence shown here is derived from an EMBL/GenBank/DDBJ whole genome shotgun (WGS) entry which is preliminary data.</text>
</comment>
<dbReference type="GO" id="GO:0006974">
    <property type="term" value="P:DNA damage response"/>
    <property type="evidence" value="ECO:0007669"/>
    <property type="project" value="TreeGrafter"/>
</dbReference>
<dbReference type="PANTHER" id="PTHR34387">
    <property type="entry name" value="SLR1258 PROTEIN"/>
    <property type="match status" value="1"/>
</dbReference>
<protein>
    <recommendedName>
        <fullName evidence="4">DUF541 domain-containing protein</fullName>
    </recommendedName>
</protein>